<evidence type="ECO:0000313" key="2">
    <source>
        <dbReference type="EMBL" id="KAK5080451.1"/>
    </source>
</evidence>
<dbReference type="AlphaFoldDB" id="A0AAN7PJV9"/>
<proteinExistence type="predicted"/>
<sequence length="313" mass="36263">MAGSHHADLEDEGFHEEPCETRSADSTIWQPLLRYGRRYHRYHAGKYMLPEDEEEQDRLDLQHEIFLRTFDQALSLAPLPSQVFHVLDLGTGTGLWAMGFADAHSEAEVRCVDLSPIQPVWVPPNCHFDIDDFEDPWIASKYDYVHGRMLLGSIQDLSELVNQAYQHLLPGGWIEFQDGGPIISQADTLKDTHLQRWMDLMTEAAARRDRHLDVVWRYEEALRAAGFHNVTQKQFLWPINTWPKDKHYKELGYLVRENMLQGLHGFSAHLLQGELQLSSEEMEAFLADVRKDISNRKIHAYMPIIVVYGQKPF</sequence>
<evidence type="ECO:0000313" key="3">
    <source>
        <dbReference type="Proteomes" id="UP001309876"/>
    </source>
</evidence>
<feature type="region of interest" description="Disordered" evidence="1">
    <location>
        <begin position="1"/>
        <end position="21"/>
    </location>
</feature>
<reference evidence="2 3" key="1">
    <citation type="submission" date="2023-08" db="EMBL/GenBank/DDBJ databases">
        <title>Black Yeasts Isolated from many extreme environments.</title>
        <authorList>
            <person name="Coleine C."/>
            <person name="Stajich J.E."/>
            <person name="Selbmann L."/>
        </authorList>
    </citation>
    <scope>NUCLEOTIDE SEQUENCE [LARGE SCALE GENOMIC DNA]</scope>
    <source>
        <strain evidence="2 3">CCFEE 5910</strain>
    </source>
</reference>
<dbReference type="PANTHER" id="PTHR43591">
    <property type="entry name" value="METHYLTRANSFERASE"/>
    <property type="match status" value="1"/>
</dbReference>
<evidence type="ECO:0000256" key="1">
    <source>
        <dbReference type="SAM" id="MobiDB-lite"/>
    </source>
</evidence>
<accession>A0AAN7PJV9</accession>
<name>A0AAN7PJV9_9EURO</name>
<dbReference type="EMBL" id="JAVRRJ010000014">
    <property type="protein sequence ID" value="KAK5080451.1"/>
    <property type="molecule type" value="Genomic_DNA"/>
</dbReference>
<evidence type="ECO:0008006" key="4">
    <source>
        <dbReference type="Google" id="ProtNLM"/>
    </source>
</evidence>
<protein>
    <recommendedName>
        <fullName evidence="4">Methyltransferase</fullName>
    </recommendedName>
</protein>
<dbReference type="PANTHER" id="PTHR43591:SF24">
    <property type="entry name" value="2-METHOXY-6-POLYPRENYL-1,4-BENZOQUINOL METHYLASE, MITOCHONDRIAL"/>
    <property type="match status" value="1"/>
</dbReference>
<keyword evidence="3" id="KW-1185">Reference proteome</keyword>
<comment type="caution">
    <text evidence="2">The sequence shown here is derived from an EMBL/GenBank/DDBJ whole genome shotgun (WGS) entry which is preliminary data.</text>
</comment>
<dbReference type="Proteomes" id="UP001309876">
    <property type="component" value="Unassembled WGS sequence"/>
</dbReference>
<gene>
    <name evidence="2" type="ORF">LTR05_008561</name>
</gene>
<dbReference type="CDD" id="cd02440">
    <property type="entry name" value="AdoMet_MTases"/>
    <property type="match status" value="1"/>
</dbReference>
<dbReference type="SUPFAM" id="SSF53335">
    <property type="entry name" value="S-adenosyl-L-methionine-dependent methyltransferases"/>
    <property type="match status" value="1"/>
</dbReference>
<dbReference type="GO" id="GO:0008168">
    <property type="term" value="F:methyltransferase activity"/>
    <property type="evidence" value="ECO:0007669"/>
    <property type="project" value="TreeGrafter"/>
</dbReference>
<dbReference type="Pfam" id="PF13489">
    <property type="entry name" value="Methyltransf_23"/>
    <property type="match status" value="1"/>
</dbReference>
<dbReference type="InterPro" id="IPR029063">
    <property type="entry name" value="SAM-dependent_MTases_sf"/>
</dbReference>
<organism evidence="2 3">
    <name type="scientific">Lithohypha guttulata</name>
    <dbReference type="NCBI Taxonomy" id="1690604"/>
    <lineage>
        <taxon>Eukaryota</taxon>
        <taxon>Fungi</taxon>
        <taxon>Dikarya</taxon>
        <taxon>Ascomycota</taxon>
        <taxon>Pezizomycotina</taxon>
        <taxon>Eurotiomycetes</taxon>
        <taxon>Chaetothyriomycetidae</taxon>
        <taxon>Chaetothyriales</taxon>
        <taxon>Trichomeriaceae</taxon>
        <taxon>Lithohypha</taxon>
    </lineage>
</organism>
<dbReference type="Gene3D" id="3.40.50.150">
    <property type="entry name" value="Vaccinia Virus protein VP39"/>
    <property type="match status" value="1"/>
</dbReference>